<feature type="domain" description="Nudix hydrolase" evidence="5">
    <location>
        <begin position="3"/>
        <end position="130"/>
    </location>
</feature>
<dbReference type="PANTHER" id="PTHR43046">
    <property type="entry name" value="GDP-MANNOSE MANNOSYL HYDROLASE"/>
    <property type="match status" value="1"/>
</dbReference>
<dbReference type="InterPro" id="IPR020084">
    <property type="entry name" value="NUDIX_hydrolase_CS"/>
</dbReference>
<dbReference type="PANTHER" id="PTHR43046:SF14">
    <property type="entry name" value="MUTT_NUDIX FAMILY PROTEIN"/>
    <property type="match status" value="1"/>
</dbReference>
<dbReference type="PROSITE" id="PS51462">
    <property type="entry name" value="NUDIX"/>
    <property type="match status" value="1"/>
</dbReference>
<comment type="similarity">
    <text evidence="2 4">Belongs to the Nudix hydrolase family.</text>
</comment>
<evidence type="ECO:0000256" key="4">
    <source>
        <dbReference type="RuleBase" id="RU003476"/>
    </source>
</evidence>
<dbReference type="SUPFAM" id="SSF55811">
    <property type="entry name" value="Nudix"/>
    <property type="match status" value="1"/>
</dbReference>
<sequence>MLSPTLVVAAVCFRNERGEVLTVRKQGTSAWMLPGGKLESGEAALAAAVREVSEEIGIELAPGELVLLGEFTASAANEANTSIDATIYLSAARITPVASGEIAEVRWVHPANSAAPHTPLAPLLADWVFPALVAGGVDAA</sequence>
<dbReference type="Pfam" id="PF00293">
    <property type="entry name" value="NUDIX"/>
    <property type="match status" value="1"/>
</dbReference>
<evidence type="ECO:0000256" key="1">
    <source>
        <dbReference type="ARBA" id="ARBA00001946"/>
    </source>
</evidence>
<name>A0A3A5MHI3_9MICO</name>
<comment type="cofactor">
    <cofactor evidence="1">
        <name>Mg(2+)</name>
        <dbReference type="ChEBI" id="CHEBI:18420"/>
    </cofactor>
</comment>
<dbReference type="AlphaFoldDB" id="A0A3A5MHI3"/>
<dbReference type="GO" id="GO:0016787">
    <property type="term" value="F:hydrolase activity"/>
    <property type="evidence" value="ECO:0007669"/>
    <property type="project" value="UniProtKB-KW"/>
</dbReference>
<accession>A0A3A5MHI3</accession>
<dbReference type="Proteomes" id="UP000272015">
    <property type="component" value="Unassembled WGS sequence"/>
</dbReference>
<organism evidence="6 7">
    <name type="scientific">Cryobacterium melibiosiphilum</name>
    <dbReference type="NCBI Taxonomy" id="995039"/>
    <lineage>
        <taxon>Bacteria</taxon>
        <taxon>Bacillati</taxon>
        <taxon>Actinomycetota</taxon>
        <taxon>Actinomycetes</taxon>
        <taxon>Micrococcales</taxon>
        <taxon>Microbacteriaceae</taxon>
        <taxon>Cryobacterium</taxon>
    </lineage>
</organism>
<dbReference type="EMBL" id="QZVS01000079">
    <property type="protein sequence ID" value="RJT88872.1"/>
    <property type="molecule type" value="Genomic_DNA"/>
</dbReference>
<dbReference type="RefSeq" id="WP_119974329.1">
    <property type="nucleotide sequence ID" value="NZ_JBHSQA010000003.1"/>
</dbReference>
<keyword evidence="7" id="KW-1185">Reference proteome</keyword>
<proteinExistence type="inferred from homology"/>
<dbReference type="PROSITE" id="PS00893">
    <property type="entry name" value="NUDIX_BOX"/>
    <property type="match status" value="1"/>
</dbReference>
<keyword evidence="3 4" id="KW-0378">Hydrolase</keyword>
<gene>
    <name evidence="6" type="ORF">D6T64_08800</name>
</gene>
<evidence type="ECO:0000259" key="5">
    <source>
        <dbReference type="PROSITE" id="PS51462"/>
    </source>
</evidence>
<comment type="caution">
    <text evidence="6">The sequence shown here is derived from an EMBL/GenBank/DDBJ whole genome shotgun (WGS) entry which is preliminary data.</text>
</comment>
<evidence type="ECO:0000256" key="3">
    <source>
        <dbReference type="ARBA" id="ARBA00022801"/>
    </source>
</evidence>
<reference evidence="6 7" key="1">
    <citation type="submission" date="2018-09" db="EMBL/GenBank/DDBJ databases">
        <title>Novel species of Cryobacterium.</title>
        <authorList>
            <person name="Liu Q."/>
            <person name="Xin Y.-H."/>
        </authorList>
    </citation>
    <scope>NUCLEOTIDE SEQUENCE [LARGE SCALE GENOMIC DNA]</scope>
    <source>
        <strain evidence="6 7">Hh39</strain>
    </source>
</reference>
<dbReference type="Gene3D" id="3.90.79.10">
    <property type="entry name" value="Nucleoside Triphosphate Pyrophosphohydrolase"/>
    <property type="match status" value="1"/>
</dbReference>
<dbReference type="OrthoDB" id="9801098at2"/>
<dbReference type="PRINTS" id="PR00502">
    <property type="entry name" value="NUDIXFAMILY"/>
</dbReference>
<dbReference type="InterPro" id="IPR015797">
    <property type="entry name" value="NUDIX_hydrolase-like_dom_sf"/>
</dbReference>
<evidence type="ECO:0000256" key="2">
    <source>
        <dbReference type="ARBA" id="ARBA00005582"/>
    </source>
</evidence>
<evidence type="ECO:0000313" key="6">
    <source>
        <dbReference type="EMBL" id="RJT88872.1"/>
    </source>
</evidence>
<protein>
    <submittedName>
        <fullName evidence="6">NUDIX domain-containing protein</fullName>
    </submittedName>
</protein>
<dbReference type="CDD" id="cd04690">
    <property type="entry name" value="NUDIX_Hydrolase"/>
    <property type="match status" value="1"/>
</dbReference>
<dbReference type="InterPro" id="IPR020476">
    <property type="entry name" value="Nudix_hydrolase"/>
</dbReference>
<dbReference type="InterPro" id="IPR000086">
    <property type="entry name" value="NUDIX_hydrolase_dom"/>
</dbReference>
<evidence type="ECO:0000313" key="7">
    <source>
        <dbReference type="Proteomes" id="UP000272015"/>
    </source>
</evidence>